<sequence>MIEKGNLPSDGRLPTERELSEKLGCGRRQVRRALEVLEAEGLLWRRQGKGTFAGQPRRPATEMAATIADKVDTLAIMEARMGVEPQLAALCARRATAEDVDRLRLLAERAHGASDSDYWELWDGALHRLIARIPDNPILSAAFDLLDTVRMDENWQHDRHLARTLKTKVVYHEQHQRIIDAIDARDANAARAAMTDHLQTLTDDLSRSMRETGEVHSFATEARITDKLSKKRLKK</sequence>
<evidence type="ECO:0000256" key="3">
    <source>
        <dbReference type="ARBA" id="ARBA00023163"/>
    </source>
</evidence>
<evidence type="ECO:0000256" key="2">
    <source>
        <dbReference type="ARBA" id="ARBA00023125"/>
    </source>
</evidence>
<dbReference type="PANTHER" id="PTHR43537:SF5">
    <property type="entry name" value="UXU OPERON TRANSCRIPTIONAL REGULATOR"/>
    <property type="match status" value="1"/>
</dbReference>
<gene>
    <name evidence="5" type="ORF">D9R08_09050</name>
</gene>
<dbReference type="Gene3D" id="1.20.120.530">
    <property type="entry name" value="GntR ligand-binding domain-like"/>
    <property type="match status" value="1"/>
</dbReference>
<dbReference type="SMART" id="SM00895">
    <property type="entry name" value="FCD"/>
    <property type="match status" value="1"/>
</dbReference>
<evidence type="ECO:0000259" key="4">
    <source>
        <dbReference type="PROSITE" id="PS50949"/>
    </source>
</evidence>
<dbReference type="Pfam" id="PF00392">
    <property type="entry name" value="GntR"/>
    <property type="match status" value="1"/>
</dbReference>
<evidence type="ECO:0000313" key="5">
    <source>
        <dbReference type="EMBL" id="RMA42500.1"/>
    </source>
</evidence>
<organism evidence="5 6">
    <name type="scientific">Rhodophyticola porphyridii</name>
    <dbReference type="NCBI Taxonomy" id="1852017"/>
    <lineage>
        <taxon>Bacteria</taxon>
        <taxon>Pseudomonadati</taxon>
        <taxon>Pseudomonadota</taxon>
        <taxon>Alphaproteobacteria</taxon>
        <taxon>Rhodobacterales</taxon>
        <taxon>Roseobacteraceae</taxon>
        <taxon>Rhodophyticola</taxon>
    </lineage>
</organism>
<keyword evidence="6" id="KW-1185">Reference proteome</keyword>
<dbReference type="PRINTS" id="PR00035">
    <property type="entry name" value="HTHGNTR"/>
</dbReference>
<dbReference type="Proteomes" id="UP000281343">
    <property type="component" value="Unassembled WGS sequence"/>
</dbReference>
<evidence type="ECO:0000313" key="6">
    <source>
        <dbReference type="Proteomes" id="UP000281343"/>
    </source>
</evidence>
<dbReference type="SUPFAM" id="SSF46785">
    <property type="entry name" value="Winged helix' DNA-binding domain"/>
    <property type="match status" value="1"/>
</dbReference>
<dbReference type="InterPro" id="IPR008920">
    <property type="entry name" value="TF_FadR/GntR_C"/>
</dbReference>
<accession>A0A3L9YI40</accession>
<dbReference type="Pfam" id="PF07729">
    <property type="entry name" value="FCD"/>
    <property type="match status" value="1"/>
</dbReference>
<dbReference type="CDD" id="cd07377">
    <property type="entry name" value="WHTH_GntR"/>
    <property type="match status" value="1"/>
</dbReference>
<dbReference type="InterPro" id="IPR000524">
    <property type="entry name" value="Tscrpt_reg_HTH_GntR"/>
</dbReference>
<comment type="caution">
    <text evidence="5">The sequence shown here is derived from an EMBL/GenBank/DDBJ whole genome shotgun (WGS) entry which is preliminary data.</text>
</comment>
<dbReference type="InterPro" id="IPR036388">
    <property type="entry name" value="WH-like_DNA-bd_sf"/>
</dbReference>
<evidence type="ECO:0000256" key="1">
    <source>
        <dbReference type="ARBA" id="ARBA00023015"/>
    </source>
</evidence>
<protein>
    <submittedName>
        <fullName evidence="5">FadR family transcriptional regulator</fullName>
    </submittedName>
</protein>
<dbReference type="SUPFAM" id="SSF48008">
    <property type="entry name" value="GntR ligand-binding domain-like"/>
    <property type="match status" value="1"/>
</dbReference>
<dbReference type="EMBL" id="RCNT01000004">
    <property type="protein sequence ID" value="RMA42500.1"/>
    <property type="molecule type" value="Genomic_DNA"/>
</dbReference>
<dbReference type="GO" id="GO:0003677">
    <property type="term" value="F:DNA binding"/>
    <property type="evidence" value="ECO:0007669"/>
    <property type="project" value="UniProtKB-KW"/>
</dbReference>
<reference evidence="5 6" key="1">
    <citation type="submission" date="2018-10" db="EMBL/GenBank/DDBJ databases">
        <authorList>
            <person name="Jung H.S."/>
            <person name="Jeon C.O."/>
        </authorList>
    </citation>
    <scope>NUCLEOTIDE SEQUENCE [LARGE SCALE GENOMIC DNA]</scope>
    <source>
        <strain evidence="5 6">MA-7-27</strain>
    </source>
</reference>
<keyword evidence="3" id="KW-0804">Transcription</keyword>
<keyword evidence="1" id="KW-0805">Transcription regulation</keyword>
<dbReference type="PROSITE" id="PS50949">
    <property type="entry name" value="HTH_GNTR"/>
    <property type="match status" value="1"/>
</dbReference>
<name>A0A3L9YI40_9RHOB</name>
<dbReference type="PANTHER" id="PTHR43537">
    <property type="entry name" value="TRANSCRIPTIONAL REGULATOR, GNTR FAMILY"/>
    <property type="match status" value="1"/>
</dbReference>
<dbReference type="SMART" id="SM00345">
    <property type="entry name" value="HTH_GNTR"/>
    <property type="match status" value="1"/>
</dbReference>
<dbReference type="InterPro" id="IPR036390">
    <property type="entry name" value="WH_DNA-bd_sf"/>
</dbReference>
<proteinExistence type="predicted"/>
<feature type="domain" description="HTH gntR-type" evidence="4">
    <location>
        <begin position="1"/>
        <end position="56"/>
    </location>
</feature>
<dbReference type="OrthoDB" id="9028214at2"/>
<dbReference type="GO" id="GO:0003700">
    <property type="term" value="F:DNA-binding transcription factor activity"/>
    <property type="evidence" value="ECO:0007669"/>
    <property type="project" value="InterPro"/>
</dbReference>
<dbReference type="InterPro" id="IPR011711">
    <property type="entry name" value="GntR_C"/>
</dbReference>
<dbReference type="Gene3D" id="1.10.10.10">
    <property type="entry name" value="Winged helix-like DNA-binding domain superfamily/Winged helix DNA-binding domain"/>
    <property type="match status" value="1"/>
</dbReference>
<keyword evidence="2" id="KW-0238">DNA-binding</keyword>
<dbReference type="AlphaFoldDB" id="A0A3L9YI40"/>